<reference evidence="2" key="1">
    <citation type="journal article" date="2020" name="mSystems">
        <title>Genome- and Community-Level Interaction Insights into Carbon Utilization and Element Cycling Functions of Hydrothermarchaeota in Hydrothermal Sediment.</title>
        <authorList>
            <person name="Zhou Z."/>
            <person name="Liu Y."/>
            <person name="Xu W."/>
            <person name="Pan J."/>
            <person name="Luo Z.H."/>
            <person name="Li M."/>
        </authorList>
    </citation>
    <scope>NUCLEOTIDE SEQUENCE [LARGE SCALE GENOMIC DNA]</scope>
    <source>
        <strain evidence="2">SpSt-751</strain>
    </source>
</reference>
<comment type="similarity">
    <text evidence="1">Belongs to the UPF0161 family.</text>
</comment>
<evidence type="ECO:0000256" key="1">
    <source>
        <dbReference type="HAMAP-Rule" id="MF_00386"/>
    </source>
</evidence>
<dbReference type="GO" id="GO:0005886">
    <property type="term" value="C:plasma membrane"/>
    <property type="evidence" value="ECO:0007669"/>
    <property type="project" value="UniProtKB-SubCell"/>
</dbReference>
<gene>
    <name evidence="2" type="primary">yidD</name>
    <name evidence="2" type="ORF">ENV35_00175</name>
</gene>
<protein>
    <recommendedName>
        <fullName evidence="1">Putative membrane protein insertion efficiency factor</fullName>
    </recommendedName>
</protein>
<evidence type="ECO:0000313" key="2">
    <source>
        <dbReference type="EMBL" id="HGB30275.1"/>
    </source>
</evidence>
<dbReference type="SMART" id="SM01234">
    <property type="entry name" value="Haemolytic"/>
    <property type="match status" value="1"/>
</dbReference>
<dbReference type="AlphaFoldDB" id="A0A7C3SQ57"/>
<name>A0A7C3SQ57_9BACT</name>
<dbReference type="PANTHER" id="PTHR33383:SF1">
    <property type="entry name" value="MEMBRANE PROTEIN INSERTION EFFICIENCY FACTOR-RELATED"/>
    <property type="match status" value="1"/>
</dbReference>
<dbReference type="InterPro" id="IPR002696">
    <property type="entry name" value="Membr_insert_effic_factor_YidD"/>
</dbReference>
<dbReference type="NCBIfam" id="TIGR00278">
    <property type="entry name" value="membrane protein insertion efficiency factor YidD"/>
    <property type="match status" value="1"/>
</dbReference>
<dbReference type="PANTHER" id="PTHR33383">
    <property type="entry name" value="MEMBRANE PROTEIN INSERTION EFFICIENCY FACTOR-RELATED"/>
    <property type="match status" value="1"/>
</dbReference>
<keyword evidence="1" id="KW-0472">Membrane</keyword>
<dbReference type="HAMAP" id="MF_00386">
    <property type="entry name" value="UPF0161_YidD"/>
    <property type="match status" value="1"/>
</dbReference>
<sequence length="86" mass="9976">MLKQLLILIIKIYKRFISPLLPSSCRFYPTCSSYALEAIERFGALEGSILAIKRILRCHPFNPGGYDPVPKKEELLELKLQRRKNK</sequence>
<proteinExistence type="inferred from homology"/>
<organism evidence="2">
    <name type="scientific">Dictyoglomus turgidum</name>
    <dbReference type="NCBI Taxonomy" id="513050"/>
    <lineage>
        <taxon>Bacteria</taxon>
        <taxon>Pseudomonadati</taxon>
        <taxon>Dictyoglomota</taxon>
        <taxon>Dictyoglomia</taxon>
        <taxon>Dictyoglomales</taxon>
        <taxon>Dictyoglomaceae</taxon>
        <taxon>Dictyoglomus</taxon>
    </lineage>
</organism>
<dbReference type="EMBL" id="DTGA01000002">
    <property type="protein sequence ID" value="HGB30275.1"/>
    <property type="molecule type" value="Genomic_DNA"/>
</dbReference>
<accession>A0A7C3SQ57</accession>
<dbReference type="Pfam" id="PF01809">
    <property type="entry name" value="YidD"/>
    <property type="match status" value="1"/>
</dbReference>
<comment type="caution">
    <text evidence="2">The sequence shown here is derived from an EMBL/GenBank/DDBJ whole genome shotgun (WGS) entry which is preliminary data.</text>
</comment>
<comment type="function">
    <text evidence="1">Could be involved in insertion of integral membrane proteins into the membrane.</text>
</comment>
<comment type="subcellular location">
    <subcellularLocation>
        <location evidence="1">Cell membrane</location>
        <topology evidence="1">Peripheral membrane protein</topology>
        <orientation evidence="1">Cytoplasmic side</orientation>
    </subcellularLocation>
</comment>
<keyword evidence="1" id="KW-1003">Cell membrane</keyword>